<proteinExistence type="predicted"/>
<reference evidence="2" key="2">
    <citation type="journal article" date="2021" name="PeerJ">
        <title>Extensive microbial diversity within the chicken gut microbiome revealed by metagenomics and culture.</title>
        <authorList>
            <person name="Gilroy R."/>
            <person name="Ravi A."/>
            <person name="Getino M."/>
            <person name="Pursley I."/>
            <person name="Horton D.L."/>
            <person name="Alikhan N.F."/>
            <person name="Baker D."/>
            <person name="Gharbi K."/>
            <person name="Hall N."/>
            <person name="Watson M."/>
            <person name="Adriaenssens E.M."/>
            <person name="Foster-Nyarko E."/>
            <person name="Jarju S."/>
            <person name="Secka A."/>
            <person name="Antonio M."/>
            <person name="Oren A."/>
            <person name="Chaudhuri R.R."/>
            <person name="La Ragione R."/>
            <person name="Hildebrand F."/>
            <person name="Pallen M.J."/>
        </authorList>
    </citation>
    <scope>NUCLEOTIDE SEQUENCE</scope>
    <source>
        <strain evidence="2">CHK123-3438</strain>
    </source>
</reference>
<dbReference type="PIRSF" id="PIRSF033094">
    <property type="entry name" value="Pesterase_CT488"/>
    <property type="match status" value="1"/>
</dbReference>
<dbReference type="Pfam" id="PF00149">
    <property type="entry name" value="Metallophos"/>
    <property type="match status" value="1"/>
</dbReference>
<name>A0A9D1GHF4_9FIRM</name>
<dbReference type="AlphaFoldDB" id="A0A9D1GHF4"/>
<dbReference type="Gene3D" id="3.60.21.10">
    <property type="match status" value="1"/>
</dbReference>
<organism evidence="2 3">
    <name type="scientific">Candidatus Caccovicinus merdipullorum</name>
    <dbReference type="NCBI Taxonomy" id="2840724"/>
    <lineage>
        <taxon>Bacteria</taxon>
        <taxon>Bacillati</taxon>
        <taxon>Bacillota</taxon>
        <taxon>Clostridia</taxon>
        <taxon>Eubacteriales</taxon>
        <taxon>Candidatus Caccovicinus</taxon>
    </lineage>
</organism>
<comment type="caution">
    <text evidence="2">The sequence shown here is derived from an EMBL/GenBank/DDBJ whole genome shotgun (WGS) entry which is preliminary data.</text>
</comment>
<dbReference type="PANTHER" id="PTHR31302">
    <property type="entry name" value="TRANSMEMBRANE PROTEIN WITH METALLOPHOSPHOESTERASE DOMAIN-RELATED"/>
    <property type="match status" value="1"/>
</dbReference>
<evidence type="ECO:0000313" key="3">
    <source>
        <dbReference type="Proteomes" id="UP000886860"/>
    </source>
</evidence>
<feature type="domain" description="Calcineurin-like phosphoesterase" evidence="1">
    <location>
        <begin position="3"/>
        <end position="197"/>
    </location>
</feature>
<dbReference type="InterPro" id="IPR004843">
    <property type="entry name" value="Calcineurin-like_PHP"/>
</dbReference>
<dbReference type="EMBL" id="DVKS01000037">
    <property type="protein sequence ID" value="HIT40881.1"/>
    <property type="molecule type" value="Genomic_DNA"/>
</dbReference>
<dbReference type="InterPro" id="IPR051158">
    <property type="entry name" value="Metallophosphoesterase_sf"/>
</dbReference>
<dbReference type="InterPro" id="IPR029052">
    <property type="entry name" value="Metallo-depent_PP-like"/>
</dbReference>
<dbReference type="SUPFAM" id="SSF56300">
    <property type="entry name" value="Metallo-dependent phosphatases"/>
    <property type="match status" value="1"/>
</dbReference>
<dbReference type="Proteomes" id="UP000886860">
    <property type="component" value="Unassembled WGS sequence"/>
</dbReference>
<dbReference type="PANTHER" id="PTHR31302:SF22">
    <property type="entry name" value="PHOSPHOESTERASE"/>
    <property type="match status" value="1"/>
</dbReference>
<protein>
    <submittedName>
        <fullName evidence="2">Metallophosphoesterase</fullName>
    </submittedName>
</protein>
<evidence type="ECO:0000259" key="1">
    <source>
        <dbReference type="Pfam" id="PF00149"/>
    </source>
</evidence>
<gene>
    <name evidence="2" type="ORF">IAB60_02090</name>
</gene>
<dbReference type="InterPro" id="IPR014578">
    <property type="entry name" value="Pesterase_CT488"/>
</dbReference>
<evidence type="ECO:0000313" key="2">
    <source>
        <dbReference type="EMBL" id="HIT40881.1"/>
    </source>
</evidence>
<reference evidence="2" key="1">
    <citation type="submission" date="2020-10" db="EMBL/GenBank/DDBJ databases">
        <authorList>
            <person name="Gilroy R."/>
        </authorList>
    </citation>
    <scope>NUCLEOTIDE SEQUENCE</scope>
    <source>
        <strain evidence="2">CHK123-3438</strain>
    </source>
</reference>
<dbReference type="GO" id="GO:0016787">
    <property type="term" value="F:hydrolase activity"/>
    <property type="evidence" value="ECO:0007669"/>
    <property type="project" value="InterPro"/>
</dbReference>
<sequence>MALYAIGDFHLSFSADKPMDVFGPEWKNHVERIRENWLKTVRPEDTAVITGDHSWGRNLEASRADLEFIAALPGRKILLRGNHDMFWDAKKTWKLNEEFAGRLEFLQNNFYAYGNFALVGTKGYCDEGRDTPEQLEKLLSREEGRLRTSFSMARAAGYRRFVMFLHYPPTSIYERESRFTRMAEEYGAEAVVYSHCHGRKRYGDSIRGYKNGIEYKLVSSDYLRFVPERIL</sequence>
<accession>A0A9D1GHF4</accession>